<keyword evidence="4 6" id="KW-0378">Hydrolase</keyword>
<dbReference type="InterPro" id="IPR000209">
    <property type="entry name" value="Peptidase_S8/S53_dom"/>
</dbReference>
<dbReference type="InterPro" id="IPR010259">
    <property type="entry name" value="S8pro/Inhibitor_I9"/>
</dbReference>
<name>A0A9P4MKQ4_9PEZI</name>
<dbReference type="SUPFAM" id="SSF52743">
    <property type="entry name" value="Subtilisin-like"/>
    <property type="match status" value="1"/>
</dbReference>
<evidence type="ECO:0000313" key="9">
    <source>
        <dbReference type="EMBL" id="KAF2156552.1"/>
    </source>
</evidence>
<protein>
    <submittedName>
        <fullName evidence="9">Subtilisin-like protein</fullName>
    </submittedName>
</protein>
<dbReference type="EMBL" id="ML996081">
    <property type="protein sequence ID" value="KAF2156552.1"/>
    <property type="molecule type" value="Genomic_DNA"/>
</dbReference>
<evidence type="ECO:0000259" key="8">
    <source>
        <dbReference type="Pfam" id="PF05922"/>
    </source>
</evidence>
<feature type="domain" description="Peptidase S8/S53" evidence="7">
    <location>
        <begin position="147"/>
        <end position="375"/>
    </location>
</feature>
<dbReference type="InterPro" id="IPR023827">
    <property type="entry name" value="Peptidase_S8_Asp-AS"/>
</dbReference>
<dbReference type="CDD" id="cd04077">
    <property type="entry name" value="Peptidases_S8_PCSK9_ProteinaseK_like"/>
    <property type="match status" value="1"/>
</dbReference>
<evidence type="ECO:0000256" key="5">
    <source>
        <dbReference type="ARBA" id="ARBA00022825"/>
    </source>
</evidence>
<dbReference type="SUPFAM" id="SSF54897">
    <property type="entry name" value="Protease propeptides/inhibitors"/>
    <property type="match status" value="1"/>
</dbReference>
<feature type="domain" description="Inhibitor I9" evidence="8">
    <location>
        <begin position="30"/>
        <end position="104"/>
    </location>
</feature>
<dbReference type="Gene3D" id="3.30.70.80">
    <property type="entry name" value="Peptidase S8 propeptide/proteinase inhibitor I9"/>
    <property type="match status" value="1"/>
</dbReference>
<dbReference type="InterPro" id="IPR015500">
    <property type="entry name" value="Peptidase_S8_subtilisin-rel"/>
</dbReference>
<dbReference type="Proteomes" id="UP000799439">
    <property type="component" value="Unassembled WGS sequence"/>
</dbReference>
<keyword evidence="5 6" id="KW-0720">Serine protease</keyword>
<reference evidence="9" key="1">
    <citation type="journal article" date="2020" name="Stud. Mycol.">
        <title>101 Dothideomycetes genomes: a test case for predicting lifestyles and emergence of pathogens.</title>
        <authorList>
            <person name="Haridas S."/>
            <person name="Albert R."/>
            <person name="Binder M."/>
            <person name="Bloem J."/>
            <person name="Labutti K."/>
            <person name="Salamov A."/>
            <person name="Andreopoulos B."/>
            <person name="Baker S."/>
            <person name="Barry K."/>
            <person name="Bills G."/>
            <person name="Bluhm B."/>
            <person name="Cannon C."/>
            <person name="Castanera R."/>
            <person name="Culley D."/>
            <person name="Daum C."/>
            <person name="Ezra D."/>
            <person name="Gonzalez J."/>
            <person name="Henrissat B."/>
            <person name="Kuo A."/>
            <person name="Liang C."/>
            <person name="Lipzen A."/>
            <person name="Lutzoni F."/>
            <person name="Magnuson J."/>
            <person name="Mondo S."/>
            <person name="Nolan M."/>
            <person name="Ohm R."/>
            <person name="Pangilinan J."/>
            <person name="Park H.-J."/>
            <person name="Ramirez L."/>
            <person name="Alfaro M."/>
            <person name="Sun H."/>
            <person name="Tritt A."/>
            <person name="Yoshinaga Y."/>
            <person name="Zwiers L.-H."/>
            <person name="Turgeon B."/>
            <person name="Goodwin S."/>
            <person name="Spatafora J."/>
            <person name="Crous P."/>
            <person name="Grigoriev I."/>
        </authorList>
    </citation>
    <scope>NUCLEOTIDE SEQUENCE</scope>
    <source>
        <strain evidence="9">CBS 260.36</strain>
    </source>
</reference>
<dbReference type="Pfam" id="PF00082">
    <property type="entry name" value="Peptidase_S8"/>
    <property type="match status" value="1"/>
</dbReference>
<dbReference type="PANTHER" id="PTHR43806:SF11">
    <property type="entry name" value="CEREVISIN-RELATED"/>
    <property type="match status" value="1"/>
</dbReference>
<evidence type="ECO:0000256" key="4">
    <source>
        <dbReference type="ARBA" id="ARBA00022801"/>
    </source>
</evidence>
<dbReference type="PROSITE" id="PS00136">
    <property type="entry name" value="SUBTILASE_ASP"/>
    <property type="match status" value="1"/>
</dbReference>
<dbReference type="AlphaFoldDB" id="A0A9P4MKQ4"/>
<feature type="active site" description="Charge relay system" evidence="6">
    <location>
        <position position="342"/>
    </location>
</feature>
<comment type="caution">
    <text evidence="9">The sequence shown here is derived from an EMBL/GenBank/DDBJ whole genome shotgun (WGS) entry which is preliminary data.</text>
</comment>
<evidence type="ECO:0000256" key="1">
    <source>
        <dbReference type="ARBA" id="ARBA00011073"/>
    </source>
</evidence>
<dbReference type="OrthoDB" id="206201at2759"/>
<feature type="active site" description="Charge relay system" evidence="6">
    <location>
        <position position="152"/>
    </location>
</feature>
<dbReference type="InterPro" id="IPR037045">
    <property type="entry name" value="S8pro/Inhibitor_I9_sf"/>
</dbReference>
<dbReference type="GO" id="GO:0004252">
    <property type="term" value="F:serine-type endopeptidase activity"/>
    <property type="evidence" value="ECO:0007669"/>
    <property type="project" value="UniProtKB-UniRule"/>
</dbReference>
<dbReference type="InterPro" id="IPR050131">
    <property type="entry name" value="Peptidase_S8_subtilisin-like"/>
</dbReference>
<dbReference type="PROSITE" id="PS51892">
    <property type="entry name" value="SUBTILASE"/>
    <property type="match status" value="1"/>
</dbReference>
<dbReference type="GO" id="GO:0006508">
    <property type="term" value="P:proteolysis"/>
    <property type="evidence" value="ECO:0007669"/>
    <property type="project" value="UniProtKB-KW"/>
</dbReference>
<dbReference type="Pfam" id="PF05922">
    <property type="entry name" value="Inhibitor_I9"/>
    <property type="match status" value="1"/>
</dbReference>
<dbReference type="PANTHER" id="PTHR43806">
    <property type="entry name" value="PEPTIDASE S8"/>
    <property type="match status" value="1"/>
</dbReference>
<accession>A0A9P4MKQ4</accession>
<proteinExistence type="inferred from homology"/>
<evidence type="ECO:0000256" key="2">
    <source>
        <dbReference type="ARBA" id="ARBA00022670"/>
    </source>
</evidence>
<evidence type="ECO:0000313" key="10">
    <source>
        <dbReference type="Proteomes" id="UP000799439"/>
    </source>
</evidence>
<gene>
    <name evidence="9" type="ORF">K461DRAFT_316789</name>
</gene>
<keyword evidence="3" id="KW-0732">Signal</keyword>
<keyword evidence="2 6" id="KW-0645">Protease</keyword>
<feature type="active site" description="Charge relay system" evidence="6">
    <location>
        <position position="186"/>
    </location>
</feature>
<sequence length="397" mass="42230">MNASPISPAGQASSDSVNTEDVSALDVSDRYIITLKSGVDVPQHMSLIKNLHTRRSDRGIFSGIMHEYNISDFRGYAGHFDKSVVEQLKVHEDVETIEEDKIWTASGWSTAGLVEQKHALGGLALISHKKIVEGTYSYDSSAGAGTYAYVVDSGINIKHEELENRASLGYNSLNKMTTGFDDKYGHGSNIAGIIGGKTFGVAKKCNLVAVKVLEADKGKLADILAGYNWAINDITSKRRTAKAVINVSVYGTASPAWTKAVDTASGKGISTVLSAGNDGKDLGRGTFVLPKTAITVSATDKNRKKADFANYGSTVDLYAPGVQIMSISKGDKRQTAFGSGTSQASAFVAGVVVYFKGMQTLGNAQATKNFVMKSALRNVVKTPLGGSEPFLYNNSGK</sequence>
<dbReference type="Gene3D" id="3.40.50.200">
    <property type="entry name" value="Peptidase S8/S53 domain"/>
    <property type="match status" value="1"/>
</dbReference>
<dbReference type="InterPro" id="IPR034193">
    <property type="entry name" value="PCSK9_ProteinaseK-like"/>
</dbReference>
<organism evidence="9 10">
    <name type="scientific">Myriangium duriaei CBS 260.36</name>
    <dbReference type="NCBI Taxonomy" id="1168546"/>
    <lineage>
        <taxon>Eukaryota</taxon>
        <taxon>Fungi</taxon>
        <taxon>Dikarya</taxon>
        <taxon>Ascomycota</taxon>
        <taxon>Pezizomycotina</taxon>
        <taxon>Dothideomycetes</taxon>
        <taxon>Dothideomycetidae</taxon>
        <taxon>Myriangiales</taxon>
        <taxon>Myriangiaceae</taxon>
        <taxon>Myriangium</taxon>
    </lineage>
</organism>
<evidence type="ECO:0000256" key="6">
    <source>
        <dbReference type="PROSITE-ProRule" id="PRU01240"/>
    </source>
</evidence>
<dbReference type="PRINTS" id="PR00723">
    <property type="entry name" value="SUBTILISIN"/>
</dbReference>
<evidence type="ECO:0000259" key="7">
    <source>
        <dbReference type="Pfam" id="PF00082"/>
    </source>
</evidence>
<dbReference type="InterPro" id="IPR036852">
    <property type="entry name" value="Peptidase_S8/S53_dom_sf"/>
</dbReference>
<keyword evidence="10" id="KW-1185">Reference proteome</keyword>
<dbReference type="InterPro" id="IPR022398">
    <property type="entry name" value="Peptidase_S8_His-AS"/>
</dbReference>
<comment type="similarity">
    <text evidence="1 6">Belongs to the peptidase S8 family.</text>
</comment>
<dbReference type="PROSITE" id="PS00137">
    <property type="entry name" value="SUBTILASE_HIS"/>
    <property type="match status" value="1"/>
</dbReference>
<evidence type="ECO:0000256" key="3">
    <source>
        <dbReference type="ARBA" id="ARBA00022729"/>
    </source>
</evidence>